<sequence length="84" mass="9545">MCEMVYTIPQLSALSGIKRSTLYYWARIGRLEPAYPPPEPLLFSLAALKTAISRAQAKQPLAWYLKSRQMSIRDMDGAKRLGEE</sequence>
<protein>
    <submittedName>
        <fullName evidence="1">Uncharacterized protein</fullName>
    </submittedName>
</protein>
<dbReference type="Proteomes" id="UP000597444">
    <property type="component" value="Unassembled WGS sequence"/>
</dbReference>
<evidence type="ECO:0000313" key="1">
    <source>
        <dbReference type="EMBL" id="GHP00596.1"/>
    </source>
</evidence>
<accession>A0A8J3IY38</accession>
<organism evidence="1 2">
    <name type="scientific">Reticulibacter mediterranei</name>
    <dbReference type="NCBI Taxonomy" id="2778369"/>
    <lineage>
        <taxon>Bacteria</taxon>
        <taxon>Bacillati</taxon>
        <taxon>Chloroflexota</taxon>
        <taxon>Ktedonobacteria</taxon>
        <taxon>Ktedonobacterales</taxon>
        <taxon>Reticulibacteraceae</taxon>
        <taxon>Reticulibacter</taxon>
    </lineage>
</organism>
<proteinExistence type="predicted"/>
<dbReference type="RefSeq" id="WP_220211188.1">
    <property type="nucleotide sequence ID" value="NZ_BNJK01000003.1"/>
</dbReference>
<keyword evidence="2" id="KW-1185">Reference proteome</keyword>
<dbReference type="EMBL" id="BNJK01000003">
    <property type="protein sequence ID" value="GHP00596.1"/>
    <property type="molecule type" value="Genomic_DNA"/>
</dbReference>
<evidence type="ECO:0000313" key="2">
    <source>
        <dbReference type="Proteomes" id="UP000597444"/>
    </source>
</evidence>
<name>A0A8J3IY38_9CHLR</name>
<dbReference type="AlphaFoldDB" id="A0A8J3IY38"/>
<comment type="caution">
    <text evidence="1">The sequence shown here is derived from an EMBL/GenBank/DDBJ whole genome shotgun (WGS) entry which is preliminary data.</text>
</comment>
<gene>
    <name evidence="1" type="ORF">KSF_106430</name>
</gene>
<dbReference type="InterPro" id="IPR009061">
    <property type="entry name" value="DNA-bd_dom_put_sf"/>
</dbReference>
<reference evidence="1" key="1">
    <citation type="submission" date="2020-10" db="EMBL/GenBank/DDBJ databases">
        <title>Taxonomic study of unclassified bacteria belonging to the class Ktedonobacteria.</title>
        <authorList>
            <person name="Yabe S."/>
            <person name="Wang C.M."/>
            <person name="Zheng Y."/>
            <person name="Sakai Y."/>
            <person name="Cavaletti L."/>
            <person name="Monciardini P."/>
            <person name="Donadio S."/>
        </authorList>
    </citation>
    <scope>NUCLEOTIDE SEQUENCE</scope>
    <source>
        <strain evidence="1">ID150040</strain>
    </source>
</reference>
<dbReference type="SUPFAM" id="SSF46955">
    <property type="entry name" value="Putative DNA-binding domain"/>
    <property type="match status" value="1"/>
</dbReference>